<dbReference type="GO" id="GO:0005826">
    <property type="term" value="C:actomyosin contractile ring"/>
    <property type="evidence" value="ECO:0007669"/>
    <property type="project" value="TreeGrafter"/>
</dbReference>
<dbReference type="Pfam" id="PF08174">
    <property type="entry name" value="Anillin"/>
    <property type="match status" value="1"/>
</dbReference>
<dbReference type="InterPro" id="IPR012966">
    <property type="entry name" value="AHD"/>
</dbReference>
<evidence type="ECO:0000256" key="3">
    <source>
        <dbReference type="ARBA" id="ARBA00057106"/>
    </source>
</evidence>
<evidence type="ECO:0000256" key="1">
    <source>
        <dbReference type="ARBA" id="ARBA00023054"/>
    </source>
</evidence>
<name>A0A8C9IPV2_9PRIM</name>
<keyword evidence="1 6" id="KW-0175">Coiled coil</keyword>
<dbReference type="InterPro" id="IPR031970">
    <property type="entry name" value="Anillin_N"/>
</dbReference>
<dbReference type="GO" id="GO:0031106">
    <property type="term" value="P:septin ring organization"/>
    <property type="evidence" value="ECO:0007669"/>
    <property type="project" value="TreeGrafter"/>
</dbReference>
<dbReference type="PROSITE" id="PS50003">
    <property type="entry name" value="PH_DOMAIN"/>
    <property type="match status" value="1"/>
</dbReference>
<feature type="compositionally biased region" description="Basic and acidic residues" evidence="7">
    <location>
        <begin position="148"/>
        <end position="157"/>
    </location>
</feature>
<evidence type="ECO:0000313" key="10">
    <source>
        <dbReference type="Proteomes" id="UP000694416"/>
    </source>
</evidence>
<feature type="compositionally biased region" description="Basic and acidic residues" evidence="7">
    <location>
        <begin position="619"/>
        <end position="629"/>
    </location>
</feature>
<reference evidence="9" key="1">
    <citation type="submission" date="2025-08" db="UniProtKB">
        <authorList>
            <consortium name="Ensembl"/>
        </authorList>
    </citation>
    <scope>IDENTIFICATION</scope>
</reference>
<dbReference type="Gene3D" id="2.30.29.30">
    <property type="entry name" value="Pleckstrin-homology domain (PH domain)/Phosphotyrosine-binding domain (PTB)"/>
    <property type="match status" value="1"/>
</dbReference>
<comment type="subunit">
    <text evidence="4">Interacts with F-actin. Interacts with CD2AP. May interact with RHOA. Interacts with FZR1/CDH1 during mitotic exit.</text>
</comment>
<keyword evidence="10" id="KW-1185">Reference proteome</keyword>
<dbReference type="Pfam" id="PF00169">
    <property type="entry name" value="PH"/>
    <property type="match status" value="1"/>
</dbReference>
<feature type="region of interest" description="Disordered" evidence="7">
    <location>
        <begin position="261"/>
        <end position="282"/>
    </location>
</feature>
<dbReference type="Proteomes" id="UP000694416">
    <property type="component" value="Unplaced"/>
</dbReference>
<evidence type="ECO:0000256" key="5">
    <source>
        <dbReference type="ARBA" id="ARBA00071355"/>
    </source>
</evidence>
<proteinExistence type="predicted"/>
<dbReference type="AlphaFoldDB" id="A0A8C9IPV2"/>
<feature type="compositionally biased region" description="Low complexity" evidence="7">
    <location>
        <begin position="87"/>
        <end position="108"/>
    </location>
</feature>
<feature type="region of interest" description="Disordered" evidence="7">
    <location>
        <begin position="449"/>
        <end position="488"/>
    </location>
</feature>
<dbReference type="PANTHER" id="PTHR21538:SF27">
    <property type="entry name" value="ANILLIN"/>
    <property type="match status" value="1"/>
</dbReference>
<dbReference type="GO" id="GO:0000915">
    <property type="term" value="P:actomyosin contractile ring assembly"/>
    <property type="evidence" value="ECO:0007669"/>
    <property type="project" value="TreeGrafter"/>
</dbReference>
<feature type="region of interest" description="Disordered" evidence="7">
    <location>
        <begin position="593"/>
        <end position="629"/>
    </location>
</feature>
<reference evidence="9" key="2">
    <citation type="submission" date="2025-09" db="UniProtKB">
        <authorList>
            <consortium name="Ensembl"/>
        </authorList>
    </citation>
    <scope>IDENTIFICATION</scope>
</reference>
<feature type="coiled-coil region" evidence="6">
    <location>
        <begin position="538"/>
        <end position="565"/>
    </location>
</feature>
<feature type="domain" description="PH" evidence="8">
    <location>
        <begin position="968"/>
        <end position="1092"/>
    </location>
</feature>
<comment type="subcellular location">
    <subcellularLocation>
        <location evidence="2">Cell projection</location>
        <location evidence="2">Bleb</location>
    </subcellularLocation>
</comment>
<dbReference type="InterPro" id="IPR051364">
    <property type="entry name" value="Cytokinesis/Rho-signaling"/>
</dbReference>
<dbReference type="SMART" id="SM00233">
    <property type="entry name" value="PH"/>
    <property type="match status" value="1"/>
</dbReference>
<dbReference type="CDD" id="cd01263">
    <property type="entry name" value="PH_anillin"/>
    <property type="match status" value="1"/>
</dbReference>
<dbReference type="Pfam" id="PF16018">
    <property type="entry name" value="Anillin_N"/>
    <property type="match status" value="2"/>
</dbReference>
<dbReference type="InterPro" id="IPR037840">
    <property type="entry name" value="PH_Anillin"/>
</dbReference>
<feature type="region of interest" description="Disordered" evidence="7">
    <location>
        <begin position="301"/>
        <end position="329"/>
    </location>
</feature>
<feature type="compositionally biased region" description="Polar residues" evidence="7">
    <location>
        <begin position="271"/>
        <end position="282"/>
    </location>
</feature>
<feature type="region of interest" description="Disordered" evidence="7">
    <location>
        <begin position="1"/>
        <end position="197"/>
    </location>
</feature>
<dbReference type="InterPro" id="IPR001849">
    <property type="entry name" value="PH_domain"/>
</dbReference>
<evidence type="ECO:0000256" key="7">
    <source>
        <dbReference type="SAM" id="MobiDB-lite"/>
    </source>
</evidence>
<accession>A0A8C9IPV2</accession>
<dbReference type="SUPFAM" id="SSF50729">
    <property type="entry name" value="PH domain-like"/>
    <property type="match status" value="1"/>
</dbReference>
<dbReference type="InterPro" id="IPR011993">
    <property type="entry name" value="PH-like_dom_sf"/>
</dbReference>
<sequence length="1109" mass="122579">MDPFTEKLLERTRARRENLQRKMAERPTAAPRSMTHAKRARQPLSEASNQQRLSGGEEKSCTKPSPSKKRCSDNTEVEVSSLENKQPVESSSAKSCSPSPVSPQVQPQAADTVSDSVAVPASLLGMRRGLNSRLEATAASSVKTRMQKLAEQRRLWDNDDMTDDIPESSLFSPIPSEEKAASPPKPPLSNASAAPVGRRGRLANLAATICSWEDDVNHSFAKQNSVQEQPGTTCLSKFSSASGASARINSSSVKQETTCCSQRDGDASLNKAPSSSADDTSLVNASISSSVKATTSPVKSTTSITDAKSCEGQNPELLPKTPISPLKTGVSKPIVKSTLSQTVPSKGELNREICLQSQPKDKSTTPGGAGIKPFLERFGERCQEHSKESPARSIPHRTPIITPNTKAIQERLFKQDTSSSTTHLAQQLKQERQKELACLRGRFDKGNIWSAEKGGNSKSKQLETKQETHCQSTPLKKHQGVSKTQSLPVTEKVTENQTPAKNSSTEPIDVIREIEMSVDNDDDINSSKVINDIFSDVLEEGELDMEKSQEEMDQALAESSEEQEDALNISSMSLLAPLAQTVGVVSPEGLVSTPRLELKDTSRSDESPKPGKFQRTRVPRAESGDSLGSEDRDLLYSIDAYRSQRFKETERPSIKQVIVRKEDVTSKLDEKNNAFPCQVNIKQKMQELNNEINMQQTVIYQASQALNCCVDEEHGKGSLEEAEAERLLLIATEKRTLLIDELNKLKNEGPQRKNKASPVSQSEFMPSKGSVTLSEIRLPLKADFVCSTIQKPDAANYYYLIILKAGAENMVATPLASTSNSLNGDALTFTTTFTLQDVSNDFEINIEVYSLVQKKDPSGLDKKKKTSKSKAITPKRLLTSITTKSNIASSVMASPGGLNAVRTSNFALVGSYTLSLSSVGNTKFVLDKINYDVRERELLGYLFQEKVPFLSSLEGHIYLKIKCQVNSSVEERGFLTIFEDVSGFGAWHRRWCVLSGNCISYWTYPDDEKRKNPIGRINLANCTSRQIEPANREFCARRNTFELITVRPQREDDRETLVSQCRDTLCVTKNWLSADTKEERDLWMQKLNQVLVDIRLWQPDACYKPIGKP</sequence>
<organism evidence="9 10">
    <name type="scientific">Piliocolobus tephrosceles</name>
    <name type="common">Ugandan red Colobus</name>
    <dbReference type="NCBI Taxonomy" id="591936"/>
    <lineage>
        <taxon>Eukaryota</taxon>
        <taxon>Metazoa</taxon>
        <taxon>Chordata</taxon>
        <taxon>Craniata</taxon>
        <taxon>Vertebrata</taxon>
        <taxon>Euteleostomi</taxon>
        <taxon>Mammalia</taxon>
        <taxon>Eutheria</taxon>
        <taxon>Euarchontoglires</taxon>
        <taxon>Primates</taxon>
        <taxon>Haplorrhini</taxon>
        <taxon>Catarrhini</taxon>
        <taxon>Cercopithecidae</taxon>
        <taxon>Colobinae</taxon>
        <taxon>Piliocolobus</taxon>
    </lineage>
</organism>
<feature type="compositionally biased region" description="Basic and acidic residues" evidence="7">
    <location>
        <begin position="1"/>
        <end position="25"/>
    </location>
</feature>
<evidence type="ECO:0000313" key="9">
    <source>
        <dbReference type="Ensembl" id="ENSPTEP00000039061.1"/>
    </source>
</evidence>
<evidence type="ECO:0000259" key="8">
    <source>
        <dbReference type="PROSITE" id="PS50003"/>
    </source>
</evidence>
<dbReference type="GO" id="GO:0000281">
    <property type="term" value="P:mitotic cytokinesis"/>
    <property type="evidence" value="ECO:0007669"/>
    <property type="project" value="TreeGrafter"/>
</dbReference>
<protein>
    <recommendedName>
        <fullName evidence="5">Anillin</fullName>
    </recommendedName>
</protein>
<feature type="compositionally biased region" description="Basic and acidic residues" evidence="7">
    <location>
        <begin position="596"/>
        <end position="609"/>
    </location>
</feature>
<comment type="function">
    <text evidence="3">Required for cytokinesis. Essential for the structural integrity of the cleavage furrow and for completion of cleavage furrow ingression. Plays a role in bleb assembly during metaphase and anaphase of mitosis. May play a significant role in podocyte cell migration.</text>
</comment>
<evidence type="ECO:0000256" key="4">
    <source>
        <dbReference type="ARBA" id="ARBA00065617"/>
    </source>
</evidence>
<evidence type="ECO:0000256" key="6">
    <source>
        <dbReference type="SAM" id="Coils"/>
    </source>
</evidence>
<gene>
    <name evidence="9" type="primary">ANLN</name>
</gene>
<dbReference type="GO" id="GO:0032059">
    <property type="term" value="C:bleb"/>
    <property type="evidence" value="ECO:0007669"/>
    <property type="project" value="UniProtKB-SubCell"/>
</dbReference>
<dbReference type="FunFam" id="2.30.29.30:FF:000111">
    <property type="entry name" value="anillin isoform X1"/>
    <property type="match status" value="1"/>
</dbReference>
<dbReference type="Ensembl" id="ENSPTET00000052572.1">
    <property type="protein sequence ID" value="ENSPTEP00000039061.1"/>
    <property type="gene ID" value="ENSPTEG00000036194.1"/>
</dbReference>
<evidence type="ECO:0000256" key="2">
    <source>
        <dbReference type="ARBA" id="ARBA00043945"/>
    </source>
</evidence>
<dbReference type="PANTHER" id="PTHR21538">
    <property type="entry name" value="ANILLIN/RHOTEKIN RTKN"/>
    <property type="match status" value="1"/>
</dbReference>